<feature type="compositionally biased region" description="Basic and acidic residues" evidence="1">
    <location>
        <begin position="58"/>
        <end position="83"/>
    </location>
</feature>
<evidence type="ECO:0000313" key="4">
    <source>
        <dbReference type="Proteomes" id="UP000008810"/>
    </source>
</evidence>
<protein>
    <submittedName>
        <fullName evidence="2 3">Uncharacterized protein</fullName>
    </submittedName>
</protein>
<dbReference type="Gramene" id="PNT75769">
    <property type="protein sequence ID" value="PNT75769"/>
    <property type="gene ID" value="BRADI_1g37781v3"/>
</dbReference>
<dbReference type="InParanoid" id="A0A2K2DNB8"/>
<reference evidence="2 3" key="1">
    <citation type="journal article" date="2010" name="Nature">
        <title>Genome sequencing and analysis of the model grass Brachypodium distachyon.</title>
        <authorList>
            <consortium name="International Brachypodium Initiative"/>
        </authorList>
    </citation>
    <scope>NUCLEOTIDE SEQUENCE [LARGE SCALE GENOMIC DNA]</scope>
    <source>
        <strain evidence="2 3">Bd21</strain>
    </source>
</reference>
<evidence type="ECO:0000313" key="2">
    <source>
        <dbReference type="EMBL" id="PNT75769.1"/>
    </source>
</evidence>
<name>A0A2K2DNB8_BRADI</name>
<reference evidence="2" key="2">
    <citation type="submission" date="2017-06" db="EMBL/GenBank/DDBJ databases">
        <title>WGS assembly of Brachypodium distachyon.</title>
        <authorList>
            <consortium name="The International Brachypodium Initiative"/>
            <person name="Lucas S."/>
            <person name="Harmon-Smith M."/>
            <person name="Lail K."/>
            <person name="Tice H."/>
            <person name="Grimwood J."/>
            <person name="Bruce D."/>
            <person name="Barry K."/>
            <person name="Shu S."/>
            <person name="Lindquist E."/>
            <person name="Wang M."/>
            <person name="Pitluck S."/>
            <person name="Vogel J.P."/>
            <person name="Garvin D.F."/>
            <person name="Mockler T.C."/>
            <person name="Schmutz J."/>
            <person name="Rokhsar D."/>
            <person name="Bevan M.W."/>
        </authorList>
    </citation>
    <scope>NUCLEOTIDE SEQUENCE</scope>
    <source>
        <strain evidence="2">Bd21</strain>
    </source>
</reference>
<dbReference type="AlphaFoldDB" id="A0A2K2DNB8"/>
<organism evidence="2">
    <name type="scientific">Brachypodium distachyon</name>
    <name type="common">Purple false brome</name>
    <name type="synonym">Trachynia distachya</name>
    <dbReference type="NCBI Taxonomy" id="15368"/>
    <lineage>
        <taxon>Eukaryota</taxon>
        <taxon>Viridiplantae</taxon>
        <taxon>Streptophyta</taxon>
        <taxon>Embryophyta</taxon>
        <taxon>Tracheophyta</taxon>
        <taxon>Spermatophyta</taxon>
        <taxon>Magnoliopsida</taxon>
        <taxon>Liliopsida</taxon>
        <taxon>Poales</taxon>
        <taxon>Poaceae</taxon>
        <taxon>BOP clade</taxon>
        <taxon>Pooideae</taxon>
        <taxon>Stipodae</taxon>
        <taxon>Brachypodieae</taxon>
        <taxon>Brachypodium</taxon>
    </lineage>
</organism>
<evidence type="ECO:0000256" key="1">
    <source>
        <dbReference type="SAM" id="MobiDB-lite"/>
    </source>
</evidence>
<dbReference type="EnsemblPlants" id="PNT75769">
    <property type="protein sequence ID" value="PNT75769"/>
    <property type="gene ID" value="BRADI_1g37781v3"/>
</dbReference>
<proteinExistence type="predicted"/>
<dbReference type="Proteomes" id="UP000008810">
    <property type="component" value="Chromosome 1"/>
</dbReference>
<evidence type="ECO:0000313" key="3">
    <source>
        <dbReference type="EnsemblPlants" id="PNT75769"/>
    </source>
</evidence>
<accession>A0A2K2DNB8</accession>
<keyword evidence="4" id="KW-1185">Reference proteome</keyword>
<gene>
    <name evidence="2" type="ORF">BRADI_1g37781v3</name>
</gene>
<feature type="region of interest" description="Disordered" evidence="1">
    <location>
        <begin position="23"/>
        <end position="83"/>
    </location>
</feature>
<reference evidence="3" key="3">
    <citation type="submission" date="2018-08" db="UniProtKB">
        <authorList>
            <consortium name="EnsemblPlants"/>
        </authorList>
    </citation>
    <scope>IDENTIFICATION</scope>
    <source>
        <strain evidence="3">cv. Bd21</strain>
    </source>
</reference>
<dbReference type="EMBL" id="CM000880">
    <property type="protein sequence ID" value="PNT75769.1"/>
    <property type="molecule type" value="Genomic_DNA"/>
</dbReference>
<sequence>MKNELAEADGGLEHGHGITYMYGGAARGGWRGQGRPRGRTGRYRSMEKKPMKKKPMKKKTDERHEENHRGLINPDRTKRFFWD</sequence>